<gene>
    <name evidence="1" type="ORF">M378DRAFT_162920</name>
</gene>
<dbReference type="EMBL" id="KN818247">
    <property type="protein sequence ID" value="KIL64765.1"/>
    <property type="molecule type" value="Genomic_DNA"/>
</dbReference>
<dbReference type="HOGENOM" id="CLU_3086732_0_0_1"/>
<dbReference type="InterPro" id="IPR006461">
    <property type="entry name" value="PLAC_motif_containing"/>
</dbReference>
<dbReference type="InParanoid" id="A0A0C2SNF3"/>
<organism evidence="1 2">
    <name type="scientific">Amanita muscaria (strain Koide BX008)</name>
    <dbReference type="NCBI Taxonomy" id="946122"/>
    <lineage>
        <taxon>Eukaryota</taxon>
        <taxon>Fungi</taxon>
        <taxon>Dikarya</taxon>
        <taxon>Basidiomycota</taxon>
        <taxon>Agaricomycotina</taxon>
        <taxon>Agaricomycetes</taxon>
        <taxon>Agaricomycetidae</taxon>
        <taxon>Agaricales</taxon>
        <taxon>Pluteineae</taxon>
        <taxon>Amanitaceae</taxon>
        <taxon>Amanita</taxon>
    </lineage>
</organism>
<sequence>MIVQISNRSAIRTRYNIDGGCCSDCCTAWCCTLCELVQESREIELEERALQR</sequence>
<dbReference type="NCBIfam" id="TIGR01571">
    <property type="entry name" value="A_thal_Cys_rich"/>
    <property type="match status" value="1"/>
</dbReference>
<evidence type="ECO:0000313" key="1">
    <source>
        <dbReference type="EMBL" id="KIL64765.1"/>
    </source>
</evidence>
<dbReference type="Pfam" id="PF04749">
    <property type="entry name" value="PLAC8"/>
    <property type="match status" value="1"/>
</dbReference>
<keyword evidence="2" id="KW-1185">Reference proteome</keyword>
<dbReference type="STRING" id="946122.A0A0C2SNF3"/>
<accession>A0A0C2SNF3</accession>
<dbReference type="AlphaFoldDB" id="A0A0C2SNF3"/>
<name>A0A0C2SNF3_AMAMK</name>
<reference evidence="1 2" key="1">
    <citation type="submission" date="2014-04" db="EMBL/GenBank/DDBJ databases">
        <title>Evolutionary Origins and Diversification of the Mycorrhizal Mutualists.</title>
        <authorList>
            <consortium name="DOE Joint Genome Institute"/>
            <consortium name="Mycorrhizal Genomics Consortium"/>
            <person name="Kohler A."/>
            <person name="Kuo A."/>
            <person name="Nagy L.G."/>
            <person name="Floudas D."/>
            <person name="Copeland A."/>
            <person name="Barry K.W."/>
            <person name="Cichocki N."/>
            <person name="Veneault-Fourrey C."/>
            <person name="LaButti K."/>
            <person name="Lindquist E.A."/>
            <person name="Lipzen A."/>
            <person name="Lundell T."/>
            <person name="Morin E."/>
            <person name="Murat C."/>
            <person name="Riley R."/>
            <person name="Ohm R."/>
            <person name="Sun H."/>
            <person name="Tunlid A."/>
            <person name="Henrissat B."/>
            <person name="Grigoriev I.V."/>
            <person name="Hibbett D.S."/>
            <person name="Martin F."/>
        </authorList>
    </citation>
    <scope>NUCLEOTIDE SEQUENCE [LARGE SCALE GENOMIC DNA]</scope>
    <source>
        <strain evidence="1 2">Koide BX008</strain>
    </source>
</reference>
<proteinExistence type="predicted"/>
<protein>
    <submittedName>
        <fullName evidence="1">Uncharacterized protein</fullName>
    </submittedName>
</protein>
<evidence type="ECO:0000313" key="2">
    <source>
        <dbReference type="Proteomes" id="UP000054549"/>
    </source>
</evidence>
<dbReference type="Proteomes" id="UP000054549">
    <property type="component" value="Unassembled WGS sequence"/>
</dbReference>